<feature type="domain" description="Thiol:disulfide interchange protein DsbD N-terminal" evidence="1">
    <location>
        <begin position="23"/>
        <end position="142"/>
    </location>
</feature>
<dbReference type="STRING" id="929713.NIASO_11340"/>
<dbReference type="Gene3D" id="2.60.40.1250">
    <property type="entry name" value="Thiol:disulfide interchange protein DsbD, N-terminal domain"/>
    <property type="match status" value="1"/>
</dbReference>
<proteinExistence type="predicted"/>
<evidence type="ECO:0000259" key="1">
    <source>
        <dbReference type="Pfam" id="PF11412"/>
    </source>
</evidence>
<dbReference type="RefSeq" id="WP_008585613.1">
    <property type="nucleotide sequence ID" value="NZ_CP007035.1"/>
</dbReference>
<dbReference type="AlphaFoldDB" id="W0F2N0"/>
<dbReference type="HOGENOM" id="CLU_137864_0_0_10"/>
<name>W0F2N0_9BACT</name>
<dbReference type="EMBL" id="CP007035">
    <property type="protein sequence ID" value="AHF15591.1"/>
    <property type="molecule type" value="Genomic_DNA"/>
</dbReference>
<dbReference type="KEGG" id="nso:NIASO_11340"/>
<evidence type="ECO:0000313" key="2">
    <source>
        <dbReference type="EMBL" id="AHF15591.1"/>
    </source>
</evidence>
<dbReference type="Proteomes" id="UP000003586">
    <property type="component" value="Chromosome"/>
</dbReference>
<dbReference type="eggNOG" id="COG4232">
    <property type="taxonomic scope" value="Bacteria"/>
</dbReference>
<reference evidence="2 3" key="1">
    <citation type="submission" date="2013-12" db="EMBL/GenBank/DDBJ databases">
        <authorList>
            <consortium name="DOE Joint Genome Institute"/>
            <person name="Eisen J."/>
            <person name="Huntemann M."/>
            <person name="Han J."/>
            <person name="Chen A."/>
            <person name="Kyrpides N."/>
            <person name="Mavromatis K."/>
            <person name="Markowitz V."/>
            <person name="Palaniappan K."/>
            <person name="Ivanova N."/>
            <person name="Schaumberg A."/>
            <person name="Pati A."/>
            <person name="Liolios K."/>
            <person name="Nordberg H.P."/>
            <person name="Cantor M.N."/>
            <person name="Hua S.X."/>
            <person name="Woyke T."/>
        </authorList>
    </citation>
    <scope>NUCLEOTIDE SEQUENCE [LARGE SCALE GENOMIC DNA]</scope>
    <source>
        <strain evidence="3">DSM 19437</strain>
    </source>
</reference>
<dbReference type="OrthoDB" id="767251at2"/>
<dbReference type="InterPro" id="IPR028250">
    <property type="entry name" value="DsbDN"/>
</dbReference>
<evidence type="ECO:0000313" key="3">
    <source>
        <dbReference type="Proteomes" id="UP000003586"/>
    </source>
</evidence>
<organism evidence="2 3">
    <name type="scientific">Niabella soli DSM 19437</name>
    <dbReference type="NCBI Taxonomy" id="929713"/>
    <lineage>
        <taxon>Bacteria</taxon>
        <taxon>Pseudomonadati</taxon>
        <taxon>Bacteroidota</taxon>
        <taxon>Chitinophagia</taxon>
        <taxon>Chitinophagales</taxon>
        <taxon>Chitinophagaceae</taxon>
        <taxon>Niabella</taxon>
    </lineage>
</organism>
<keyword evidence="2" id="KW-0813">Transport</keyword>
<dbReference type="Pfam" id="PF11412">
    <property type="entry name" value="DsbD_N"/>
    <property type="match status" value="1"/>
</dbReference>
<gene>
    <name evidence="2" type="ORF">NIASO_11340</name>
</gene>
<keyword evidence="2" id="KW-0762">Sugar transport</keyword>
<accession>W0F2N0</accession>
<keyword evidence="3" id="KW-1185">Reference proteome</keyword>
<protein>
    <submittedName>
        <fullName evidence="2">Sugar transporter</fullName>
    </submittedName>
</protein>
<sequence>MKHIILGILAIGAFGATKAQTDPASWKFSAKKVADKVYEVQLVATLQSGWHLYAQQQPKGAIAYPTKIDFTGNPLVVRTGGVKEVGKLEKAHDATTNSTAYQYGKTVTFVQKVTLKANAKTSLAGTVEYQTCDDKKCLPPKKVPFTIPLG</sequence>
<dbReference type="InterPro" id="IPR036929">
    <property type="entry name" value="DsbDN_sf"/>
</dbReference>